<dbReference type="EMBL" id="QLYR01000004">
    <property type="protein sequence ID" value="RAQ28790.1"/>
    <property type="molecule type" value="Genomic_DNA"/>
</dbReference>
<dbReference type="AlphaFoldDB" id="A0A328UC45"/>
<evidence type="ECO:0000256" key="2">
    <source>
        <dbReference type="SAM" id="SignalP"/>
    </source>
</evidence>
<evidence type="ECO:0000313" key="4">
    <source>
        <dbReference type="EMBL" id="RAQ28790.1"/>
    </source>
</evidence>
<dbReference type="Proteomes" id="UP000249377">
    <property type="component" value="Unassembled WGS sequence"/>
</dbReference>
<accession>A0A328UC45</accession>
<dbReference type="Gene3D" id="3.40.50.410">
    <property type="entry name" value="von Willebrand factor, type A domain"/>
    <property type="match status" value="1"/>
</dbReference>
<evidence type="ECO:0000256" key="1">
    <source>
        <dbReference type="SAM" id="Phobius"/>
    </source>
</evidence>
<evidence type="ECO:0000259" key="3">
    <source>
        <dbReference type="PROSITE" id="PS50234"/>
    </source>
</evidence>
<dbReference type="Gene3D" id="2.60.40.2110">
    <property type="match status" value="1"/>
</dbReference>
<keyword evidence="1" id="KW-0812">Transmembrane</keyword>
<proteinExistence type="predicted"/>
<reference evidence="4 5" key="1">
    <citation type="submission" date="2018-06" db="EMBL/GenBank/DDBJ databases">
        <title>Noncontiguous genome sequence of Ruminococcaceae bacterium ASD2818.</title>
        <authorList>
            <person name="Chaplin A.V."/>
            <person name="Sokolova S.R."/>
            <person name="Kochetkova T.O."/>
            <person name="Goltsov A.Y."/>
            <person name="Trofimov D.Y."/>
            <person name="Efimov B.A."/>
        </authorList>
    </citation>
    <scope>NUCLEOTIDE SEQUENCE [LARGE SCALE GENOMIC DNA]</scope>
    <source>
        <strain evidence="4 5">ASD2818</strain>
    </source>
</reference>
<name>A0A328UC45_9FIRM</name>
<dbReference type="Pfam" id="PF21426">
    <property type="entry name" value="GBS104-like_Ig"/>
    <property type="match status" value="1"/>
</dbReference>
<dbReference type="InterPro" id="IPR049319">
    <property type="entry name" value="GBS104-like_Ig"/>
</dbReference>
<dbReference type="InterPro" id="IPR036465">
    <property type="entry name" value="vWFA_dom_sf"/>
</dbReference>
<sequence>MKRKKTLNKLAALLLSAVMALSLNTAVLAAETNRHAAIDKTAAELKDGRTDVTLAIGAGSEKTSSDVVFVLDKSTSVEVKDAALAMLDELMTRAGENRIKVGVVEFNKTADNEGFVLPLTSLNPDSYAQVEAIFKNELKSGTNIDAGIRAGAAMLAADTSVDNSSKHLVLVTDGVTYMWGDTPTTVFNEVSPDNISRIWSSPSVCGFYPIGKDAAPYANAGQWMADNAAALEKVIENYQQPYGEYQEGAPYITLGSPYTCCDAAIYMAGKAWQNAVDAGYQCYAYADPRYADEYPWAPGFISSLCTIGGVSGMVPADTAGMFDQVKSRILYTIQNGMVTDVIGSSFDLDSLSSLRMSVGDTALTGTVDEAAGTVVFTNGGDRYTVTCTKDESGQEVLAWAIDAPVVSGVPISLTYTLKLSEKETEPGTYTVPTNESAVLDYTSTDGEKGREVFPVPTVSYTVAGGEASGAPENPSNPETGSGSPLLWGLLVILVFSGSCGAIFFLGKKKPA</sequence>
<comment type="caution">
    <text evidence="4">The sequence shown here is derived from an EMBL/GenBank/DDBJ whole genome shotgun (WGS) entry which is preliminary data.</text>
</comment>
<keyword evidence="5" id="KW-1185">Reference proteome</keyword>
<dbReference type="Pfam" id="PF00092">
    <property type="entry name" value="VWA"/>
    <property type="match status" value="1"/>
</dbReference>
<keyword evidence="1" id="KW-1133">Transmembrane helix</keyword>
<feature type="signal peptide" evidence="2">
    <location>
        <begin position="1"/>
        <end position="29"/>
    </location>
</feature>
<dbReference type="InterPro" id="IPR002035">
    <property type="entry name" value="VWF_A"/>
</dbReference>
<feature type="domain" description="VWFA" evidence="3">
    <location>
        <begin position="66"/>
        <end position="174"/>
    </location>
</feature>
<feature type="chain" id="PRO_5016468771" description="VWFA domain-containing protein" evidence="2">
    <location>
        <begin position="30"/>
        <end position="511"/>
    </location>
</feature>
<dbReference type="SUPFAM" id="SSF53300">
    <property type="entry name" value="vWA-like"/>
    <property type="match status" value="1"/>
</dbReference>
<gene>
    <name evidence="4" type="ORF">DPQ25_08350</name>
</gene>
<protein>
    <recommendedName>
        <fullName evidence="3">VWFA domain-containing protein</fullName>
    </recommendedName>
</protein>
<evidence type="ECO:0000313" key="5">
    <source>
        <dbReference type="Proteomes" id="UP000249377"/>
    </source>
</evidence>
<dbReference type="RefSeq" id="WP_112332712.1">
    <property type="nucleotide sequence ID" value="NZ_QLYR01000004.1"/>
</dbReference>
<dbReference type="PROSITE" id="PS50234">
    <property type="entry name" value="VWFA"/>
    <property type="match status" value="1"/>
</dbReference>
<feature type="transmembrane region" description="Helical" evidence="1">
    <location>
        <begin position="485"/>
        <end position="505"/>
    </location>
</feature>
<dbReference type="CDD" id="cd00198">
    <property type="entry name" value="vWFA"/>
    <property type="match status" value="1"/>
</dbReference>
<organism evidence="4 5">
    <name type="scientific">Hydrogeniiclostridium mannosilyticum</name>
    <dbReference type="NCBI Taxonomy" id="2764322"/>
    <lineage>
        <taxon>Bacteria</taxon>
        <taxon>Bacillati</taxon>
        <taxon>Bacillota</taxon>
        <taxon>Clostridia</taxon>
        <taxon>Eubacteriales</taxon>
        <taxon>Acutalibacteraceae</taxon>
        <taxon>Hydrogeniiclostridium</taxon>
    </lineage>
</organism>
<keyword evidence="1" id="KW-0472">Membrane</keyword>
<keyword evidence="2" id="KW-0732">Signal</keyword>